<evidence type="ECO:0000256" key="8">
    <source>
        <dbReference type="SAM" id="MobiDB-lite"/>
    </source>
</evidence>
<feature type="domain" description="LIM zinc-binding" evidence="9">
    <location>
        <begin position="482"/>
        <end position="540"/>
    </location>
</feature>
<dbReference type="SMART" id="SM00132">
    <property type="entry name" value="LIM"/>
    <property type="match status" value="3"/>
</dbReference>
<dbReference type="Pfam" id="PF00412">
    <property type="entry name" value="LIM"/>
    <property type="match status" value="3"/>
</dbReference>
<evidence type="ECO:0000256" key="3">
    <source>
        <dbReference type="ARBA" id="ARBA00022723"/>
    </source>
</evidence>
<evidence type="ECO:0000313" key="11">
    <source>
        <dbReference type="Ensembl" id="ENSUAMP00000036172.1"/>
    </source>
</evidence>
<dbReference type="SMART" id="SM00228">
    <property type="entry name" value="PDZ"/>
    <property type="match status" value="1"/>
</dbReference>
<feature type="domain" description="PDZ" evidence="10">
    <location>
        <begin position="1"/>
        <end position="84"/>
    </location>
</feature>
<dbReference type="PANTHER" id="PTHR24214:SF9">
    <property type="entry name" value="LIM DOMAIN-BINDING PROTEIN 3"/>
    <property type="match status" value="1"/>
</dbReference>
<dbReference type="InterPro" id="IPR001478">
    <property type="entry name" value="PDZ"/>
</dbReference>
<gene>
    <name evidence="11" type="primary">LDB3</name>
</gene>
<evidence type="ECO:0000256" key="1">
    <source>
        <dbReference type="ARBA" id="ARBA00004216"/>
    </source>
</evidence>
<keyword evidence="3 7" id="KW-0479">Metal-binding</keyword>
<dbReference type="Proteomes" id="UP000291022">
    <property type="component" value="Unassembled WGS sequence"/>
</dbReference>
<dbReference type="CDD" id="cd09454">
    <property type="entry name" value="LIM1_ZASP_Cypher"/>
    <property type="match status" value="1"/>
</dbReference>
<dbReference type="PROSITE" id="PS50023">
    <property type="entry name" value="LIM_DOMAIN_2"/>
    <property type="match status" value="3"/>
</dbReference>
<dbReference type="GO" id="GO:0005912">
    <property type="term" value="C:adherens junction"/>
    <property type="evidence" value="ECO:0007669"/>
    <property type="project" value="TreeGrafter"/>
</dbReference>
<keyword evidence="2" id="KW-0963">Cytoplasm</keyword>
<dbReference type="SUPFAM" id="SSF57716">
    <property type="entry name" value="Glucocorticoid receptor-like (DNA-binding domain)"/>
    <property type="match status" value="4"/>
</dbReference>
<feature type="region of interest" description="Disordered" evidence="8">
    <location>
        <begin position="380"/>
        <end position="462"/>
    </location>
</feature>
<dbReference type="GO" id="GO:0046872">
    <property type="term" value="F:metal ion binding"/>
    <property type="evidence" value="ECO:0007669"/>
    <property type="project" value="UniProtKB-KW"/>
</dbReference>
<dbReference type="CDD" id="cd09362">
    <property type="entry name" value="LIM2_Enigma_like"/>
    <property type="match status" value="1"/>
</dbReference>
<feature type="domain" description="LIM zinc-binding" evidence="9">
    <location>
        <begin position="601"/>
        <end position="660"/>
    </location>
</feature>
<comment type="subcellular location">
    <subcellularLocation>
        <location evidence="1">Cytoplasm</location>
        <location evidence="1">Myofibril</location>
        <location evidence="1">Sarcomere</location>
        <location evidence="1">Z line</location>
    </subcellularLocation>
</comment>
<dbReference type="GO" id="GO:0003779">
    <property type="term" value="F:actin binding"/>
    <property type="evidence" value="ECO:0007669"/>
    <property type="project" value="TreeGrafter"/>
</dbReference>
<dbReference type="CDD" id="cd09363">
    <property type="entry name" value="LIM3_Enigma_like"/>
    <property type="match status" value="1"/>
</dbReference>
<dbReference type="Ensembl" id="ENSUAMT00000040254.1">
    <property type="protein sequence ID" value="ENSUAMP00000036172.1"/>
    <property type="gene ID" value="ENSUAMG00000027395.1"/>
</dbReference>
<dbReference type="Pfam" id="PF15936">
    <property type="entry name" value="DUF4749"/>
    <property type="match status" value="1"/>
</dbReference>
<evidence type="ECO:0000256" key="5">
    <source>
        <dbReference type="ARBA" id="ARBA00022833"/>
    </source>
</evidence>
<accession>A0A452STR0</accession>
<keyword evidence="6 7" id="KW-0440">LIM domain</keyword>
<evidence type="ECO:0000256" key="7">
    <source>
        <dbReference type="PROSITE-ProRule" id="PRU00125"/>
    </source>
</evidence>
<proteinExistence type="predicted"/>
<dbReference type="GO" id="GO:0030018">
    <property type="term" value="C:Z disc"/>
    <property type="evidence" value="ECO:0007669"/>
    <property type="project" value="UniProtKB-SubCell"/>
</dbReference>
<protein>
    <submittedName>
        <fullName evidence="11">LIM domain binding 3</fullName>
    </submittedName>
</protein>
<evidence type="ECO:0000256" key="2">
    <source>
        <dbReference type="ARBA" id="ARBA00022490"/>
    </source>
</evidence>
<dbReference type="Pfam" id="PF00595">
    <property type="entry name" value="PDZ"/>
    <property type="match status" value="1"/>
</dbReference>
<dbReference type="InterPro" id="IPR050604">
    <property type="entry name" value="PDZ-LIM_domain"/>
</dbReference>
<dbReference type="SUPFAM" id="SSF50156">
    <property type="entry name" value="PDZ domain-like"/>
    <property type="match status" value="1"/>
</dbReference>
<evidence type="ECO:0000256" key="6">
    <source>
        <dbReference type="ARBA" id="ARBA00023038"/>
    </source>
</evidence>
<dbReference type="InterPro" id="IPR006643">
    <property type="entry name" value="Zasp-like_motif"/>
</dbReference>
<dbReference type="PROSITE" id="PS50106">
    <property type="entry name" value="PDZ"/>
    <property type="match status" value="1"/>
</dbReference>
<feature type="region of interest" description="Disordered" evidence="8">
    <location>
        <begin position="262"/>
        <end position="337"/>
    </location>
</feature>
<dbReference type="SMART" id="SM00735">
    <property type="entry name" value="ZM"/>
    <property type="match status" value="1"/>
</dbReference>
<reference evidence="11" key="3">
    <citation type="submission" date="2025-09" db="UniProtKB">
        <authorList>
            <consortium name="Ensembl"/>
        </authorList>
    </citation>
    <scope>IDENTIFICATION</scope>
</reference>
<dbReference type="PROSITE" id="PS00478">
    <property type="entry name" value="LIM_DOMAIN_1"/>
    <property type="match status" value="1"/>
</dbReference>
<dbReference type="GO" id="GO:0030036">
    <property type="term" value="P:actin cytoskeleton organization"/>
    <property type="evidence" value="ECO:0007669"/>
    <property type="project" value="TreeGrafter"/>
</dbReference>
<dbReference type="InterPro" id="IPR036034">
    <property type="entry name" value="PDZ_sf"/>
</dbReference>
<dbReference type="FunFam" id="2.10.110.10:FF:000020">
    <property type="entry name" value="PDZ and LIM domain protein 5"/>
    <property type="match status" value="1"/>
</dbReference>
<dbReference type="PRINTS" id="PR01217">
    <property type="entry name" value="PRICHEXTENSN"/>
</dbReference>
<dbReference type="FunFam" id="2.10.110.10:FF:000014">
    <property type="entry name" value="PDZ and LIM domain protein 5"/>
    <property type="match status" value="1"/>
</dbReference>
<dbReference type="PANTHER" id="PTHR24214">
    <property type="entry name" value="PDZ AND LIM DOMAIN PROTEIN ZASP"/>
    <property type="match status" value="1"/>
</dbReference>
<dbReference type="InterPro" id="IPR031847">
    <property type="entry name" value="PDLI1-4/Zasp-like_mid"/>
</dbReference>
<name>A0A452STR0_URSAM</name>
<evidence type="ECO:0000256" key="4">
    <source>
        <dbReference type="ARBA" id="ARBA00022737"/>
    </source>
</evidence>
<dbReference type="FunFam" id="2.10.110.10:FF:000010">
    <property type="entry name" value="PDZ and LIM domain protein 5"/>
    <property type="match status" value="1"/>
</dbReference>
<evidence type="ECO:0000259" key="10">
    <source>
        <dbReference type="PROSITE" id="PS50106"/>
    </source>
</evidence>
<reference evidence="12" key="1">
    <citation type="submission" date="2016-06" db="EMBL/GenBank/DDBJ databases">
        <title>De novo assembly and RNA-Seq shows season-dependent expression and editing in black bear kidneys.</title>
        <authorList>
            <person name="Korstanje R."/>
            <person name="Srivastava A."/>
            <person name="Sarsani V.K."/>
            <person name="Sheehan S.M."/>
            <person name="Seger R.L."/>
            <person name="Barter M.E."/>
            <person name="Lindqvist C."/>
            <person name="Brody L.C."/>
            <person name="Mullikin J.C."/>
        </authorList>
    </citation>
    <scope>NUCLEOTIDE SEQUENCE [LARGE SCALE GENOMIC DNA]</scope>
</reference>
<keyword evidence="12" id="KW-1185">Reference proteome</keyword>
<keyword evidence="4" id="KW-0677">Repeat</keyword>
<dbReference type="GO" id="GO:0007507">
    <property type="term" value="P:heart development"/>
    <property type="evidence" value="ECO:0007669"/>
    <property type="project" value="TreeGrafter"/>
</dbReference>
<feature type="compositionally biased region" description="Pro residues" evidence="8">
    <location>
        <begin position="380"/>
        <end position="403"/>
    </location>
</feature>
<sequence length="660" mass="70312">MSYSVTLTGPGPWGFRLQGGKDFNMPLTISRITPGSKAAQSQLSQGDLVVAIDGVNTDTMTHLEAQNKIKSASYNLSLTLQKSKRPIPISTTAPPVQSPLPVIPHQKVGADRSSSTHADYQERFNPSALKDSALSTHKPIEVKGLGGKATIIHAQYNTPISMYSQDAIMDAIAGQAQAQGSDFSGSLPIKDLTVDSASPVYQAVIKNQNKPEDEADEWARRSSNLQSRSFRILAQMTGTEYSNTPIEHAPVCTSQAATPLLPASAQPPAAAPPSAASPPLTAATAHAATASAAAPASSPADSPRPQASAYSPAKATSPAPATHTYSEASAAPAPKPRVVTTASIRPSVYQPVPASTYSPSPGANYSPAPYTPSPAPAYTPSPAPTYSPSPAPAYTPSPAPSYNPTPSAAYSGGPVESASRPPWVTDDSFSQKFAPGKSTTSISKQTLSRGTPAYTPTGPQVSPLARGIVQRAERFPASSRTPLCGHCNNVIRGPFLVAMGRSWHPEEFNCAYCKTSLADMCFVEEQNNVYCERCYEQFFAPVCAKCNTKIMGEVMHALRQTWHTTCFVCAACKKPFGNSLFHMEDGEPYCEKDYVTLFSTKCHGCDFPVEAGDKFIEALGHTWHDTCFICAVCHVNLEGQPFYSKKDKPLCKKHAHAINV</sequence>
<organism evidence="11 12">
    <name type="scientific">Ursus americanus</name>
    <name type="common">American black bear</name>
    <name type="synonym">Euarctos americanus</name>
    <dbReference type="NCBI Taxonomy" id="9643"/>
    <lineage>
        <taxon>Eukaryota</taxon>
        <taxon>Metazoa</taxon>
        <taxon>Chordata</taxon>
        <taxon>Craniata</taxon>
        <taxon>Vertebrata</taxon>
        <taxon>Euteleostomi</taxon>
        <taxon>Mammalia</taxon>
        <taxon>Eutheria</taxon>
        <taxon>Laurasiatheria</taxon>
        <taxon>Carnivora</taxon>
        <taxon>Caniformia</taxon>
        <taxon>Ursidae</taxon>
        <taxon>Ursus</taxon>
    </lineage>
</organism>
<dbReference type="GO" id="GO:0001725">
    <property type="term" value="C:stress fiber"/>
    <property type="evidence" value="ECO:0007669"/>
    <property type="project" value="TreeGrafter"/>
</dbReference>
<dbReference type="GO" id="GO:0031941">
    <property type="term" value="C:filamentous actin"/>
    <property type="evidence" value="ECO:0007669"/>
    <property type="project" value="TreeGrafter"/>
</dbReference>
<dbReference type="FunFam" id="2.30.42.10:FF:000019">
    <property type="entry name" value="LIM domain binding 3 isoform 1"/>
    <property type="match status" value="1"/>
</dbReference>
<dbReference type="GO" id="GO:0051371">
    <property type="term" value="F:muscle alpha-actinin binding"/>
    <property type="evidence" value="ECO:0007669"/>
    <property type="project" value="TreeGrafter"/>
</dbReference>
<dbReference type="InterPro" id="IPR001781">
    <property type="entry name" value="Znf_LIM"/>
</dbReference>
<dbReference type="Gene3D" id="2.10.110.10">
    <property type="entry name" value="Cysteine Rich Protein"/>
    <property type="match status" value="3"/>
</dbReference>
<dbReference type="GeneTree" id="ENSGT00940000154877"/>
<keyword evidence="5 7" id="KW-0862">Zinc</keyword>
<reference evidence="11" key="2">
    <citation type="submission" date="2025-08" db="UniProtKB">
        <authorList>
            <consortium name="Ensembl"/>
        </authorList>
    </citation>
    <scope>IDENTIFICATION</scope>
</reference>
<dbReference type="Gene3D" id="2.30.42.10">
    <property type="match status" value="1"/>
</dbReference>
<feature type="compositionally biased region" description="Low complexity" evidence="8">
    <location>
        <begin position="262"/>
        <end position="324"/>
    </location>
</feature>
<evidence type="ECO:0000259" key="9">
    <source>
        <dbReference type="PROSITE" id="PS50023"/>
    </source>
</evidence>
<evidence type="ECO:0000313" key="12">
    <source>
        <dbReference type="Proteomes" id="UP000291022"/>
    </source>
</evidence>
<dbReference type="CDD" id="cd06753">
    <property type="entry name" value="PDZ_PDLIM-like"/>
    <property type="match status" value="1"/>
</dbReference>
<feature type="compositionally biased region" description="Polar residues" evidence="8">
    <location>
        <begin position="427"/>
        <end position="449"/>
    </location>
</feature>
<feature type="domain" description="LIM zinc-binding" evidence="9">
    <location>
        <begin position="541"/>
        <end position="600"/>
    </location>
</feature>
<dbReference type="AlphaFoldDB" id="A0A452STR0"/>
<dbReference type="GO" id="GO:0061061">
    <property type="term" value="P:muscle structure development"/>
    <property type="evidence" value="ECO:0007669"/>
    <property type="project" value="TreeGrafter"/>
</dbReference>